<sequence length="374" mass="39726">MNPLVTVTGDGTFRAPLDTAQGTVGELEDPVLAALLRLRSLLGDDPEDQIATRLYLPSALGVDDIDHLLPASLALLTGTSGDLTSYGWRLGPGIGRAWQRAQDLRDRTLDAARIALLGYQGPLTVTTMGPATLAAATYLPSGERTLADRGAVRDLPMLLAEGIGEHVAALRERVPGARPHLLLREDAVDAVVAGRIPTPSGRRRYPAVHGPQVGTLWRCLIAGLASACELDLEAITLGLGTHVTVLRTAREIGVRRLAVSPARLPALESADGRELWEELAAAHDAGCRLELAVDPRTGGMSAVLDRVLETWQKLGYGPRDAAGFTLIAHTGASHAVRGSRPDPSEQPDRSSLLDESTIEALLRAAPAWAERVES</sequence>
<feature type="compositionally biased region" description="Basic and acidic residues" evidence="1">
    <location>
        <begin position="339"/>
        <end position="352"/>
    </location>
</feature>
<reference evidence="2 3" key="1">
    <citation type="submission" date="2020-10" db="EMBL/GenBank/DDBJ databases">
        <title>Draft genome and description of Brachybacterium epidermidis sp nov.</title>
        <authorList>
            <person name="Boxberger M."/>
            <person name="La Scola B."/>
        </authorList>
    </citation>
    <scope>NUCLEOTIDE SEQUENCE [LARGE SCALE GENOMIC DNA]</scope>
    <source>
        <strain evidence="2 3">Marseille-Q2903</strain>
    </source>
</reference>
<dbReference type="Proteomes" id="UP000644727">
    <property type="component" value="Unassembled WGS sequence"/>
</dbReference>
<evidence type="ECO:0000313" key="3">
    <source>
        <dbReference type="Proteomes" id="UP000644727"/>
    </source>
</evidence>
<dbReference type="RefSeq" id="WP_193864822.1">
    <property type="nucleotide sequence ID" value="NZ_JADEYR010000001.1"/>
</dbReference>
<feature type="region of interest" description="Disordered" evidence="1">
    <location>
        <begin position="334"/>
        <end position="355"/>
    </location>
</feature>
<evidence type="ECO:0000256" key="1">
    <source>
        <dbReference type="SAM" id="MobiDB-lite"/>
    </source>
</evidence>
<gene>
    <name evidence="2" type="ORF">IOE58_02470</name>
</gene>
<organism evidence="2 3">
    <name type="scientific">Brachybacterium epidermidis</name>
    <dbReference type="NCBI Taxonomy" id="2781983"/>
    <lineage>
        <taxon>Bacteria</taxon>
        <taxon>Bacillati</taxon>
        <taxon>Actinomycetota</taxon>
        <taxon>Actinomycetes</taxon>
        <taxon>Micrococcales</taxon>
        <taxon>Dermabacteraceae</taxon>
        <taxon>Brachybacterium</taxon>
    </lineage>
</organism>
<proteinExistence type="predicted"/>
<evidence type="ECO:0008006" key="4">
    <source>
        <dbReference type="Google" id="ProtNLM"/>
    </source>
</evidence>
<accession>A0ABR9W0Y8</accession>
<protein>
    <recommendedName>
        <fullName evidence="4">Methionine synthase</fullName>
    </recommendedName>
</protein>
<name>A0ABR9W0Y8_9MICO</name>
<evidence type="ECO:0000313" key="2">
    <source>
        <dbReference type="EMBL" id="MBE9403110.1"/>
    </source>
</evidence>
<comment type="caution">
    <text evidence="2">The sequence shown here is derived from an EMBL/GenBank/DDBJ whole genome shotgun (WGS) entry which is preliminary data.</text>
</comment>
<dbReference type="EMBL" id="JADEYR010000001">
    <property type="protein sequence ID" value="MBE9403110.1"/>
    <property type="molecule type" value="Genomic_DNA"/>
</dbReference>
<keyword evidence="3" id="KW-1185">Reference proteome</keyword>